<proteinExistence type="predicted"/>
<dbReference type="Proteomes" id="UP000018721">
    <property type="component" value="Unassembled WGS sequence"/>
</dbReference>
<feature type="region of interest" description="Disordered" evidence="1">
    <location>
        <begin position="1"/>
        <end position="57"/>
    </location>
</feature>
<feature type="non-terminal residue" evidence="2">
    <location>
        <position position="185"/>
    </location>
</feature>
<dbReference type="HOGENOM" id="CLU_1464993_0_0_1"/>
<reference evidence="2 3" key="1">
    <citation type="submission" date="2013-11" db="EMBL/GenBank/DDBJ databases">
        <title>The Genome Sequence of Phytophthora parasitica P1569.</title>
        <authorList>
            <consortium name="The Broad Institute Genomics Platform"/>
            <person name="Russ C."/>
            <person name="Tyler B."/>
            <person name="Panabieres F."/>
            <person name="Shan W."/>
            <person name="Tripathy S."/>
            <person name="Grunwald N."/>
            <person name="Machado M."/>
            <person name="Johnson C.S."/>
            <person name="Arredondo F."/>
            <person name="Hong C."/>
            <person name="Coffey M."/>
            <person name="Young S.K."/>
            <person name="Zeng Q."/>
            <person name="Gargeya S."/>
            <person name="Fitzgerald M."/>
            <person name="Abouelleil A."/>
            <person name="Alvarado L."/>
            <person name="Chapman S.B."/>
            <person name="Gainer-Dewar J."/>
            <person name="Goldberg J."/>
            <person name="Griggs A."/>
            <person name="Gujja S."/>
            <person name="Hansen M."/>
            <person name="Howarth C."/>
            <person name="Imamovic A."/>
            <person name="Ireland A."/>
            <person name="Larimer J."/>
            <person name="McCowan C."/>
            <person name="Murphy C."/>
            <person name="Pearson M."/>
            <person name="Poon T.W."/>
            <person name="Priest M."/>
            <person name="Roberts A."/>
            <person name="Saif S."/>
            <person name="Shea T."/>
            <person name="Sykes S."/>
            <person name="Wortman J."/>
            <person name="Nusbaum C."/>
            <person name="Birren B."/>
        </authorList>
    </citation>
    <scope>NUCLEOTIDE SEQUENCE [LARGE SCALE GENOMIC DNA]</scope>
    <source>
        <strain evidence="2 3">P1569</strain>
    </source>
</reference>
<evidence type="ECO:0000313" key="3">
    <source>
        <dbReference type="Proteomes" id="UP000018721"/>
    </source>
</evidence>
<evidence type="ECO:0000313" key="2">
    <source>
        <dbReference type="EMBL" id="ETI39676.1"/>
    </source>
</evidence>
<organism evidence="2 3">
    <name type="scientific">Phytophthora nicotianae P1569</name>
    <dbReference type="NCBI Taxonomy" id="1317065"/>
    <lineage>
        <taxon>Eukaryota</taxon>
        <taxon>Sar</taxon>
        <taxon>Stramenopiles</taxon>
        <taxon>Oomycota</taxon>
        <taxon>Peronosporomycetes</taxon>
        <taxon>Peronosporales</taxon>
        <taxon>Peronosporaceae</taxon>
        <taxon>Phytophthora</taxon>
    </lineage>
</organism>
<comment type="caution">
    <text evidence="2">The sequence shown here is derived from an EMBL/GenBank/DDBJ whole genome shotgun (WGS) entry which is preliminary data.</text>
</comment>
<name>V9EL67_PHYNI</name>
<dbReference type="EMBL" id="ANIZ01002537">
    <property type="protein sequence ID" value="ETI39676.1"/>
    <property type="molecule type" value="Genomic_DNA"/>
</dbReference>
<sequence>METPPPSTSFRPPDEIVPDSQSSDNESQESMSRVRLYDEIVPDSQESTSPDNFSPPRKLLRRRRAAWSVLRARLRDVMQQMRVLIFVHTSDPKLCLDIRLCAVMRWKKIGWMALLRTSDARASDLETNLQLLQTFTKEDLLQDNNIDSMLACIAAHVLCGHVREYRPLLAKLSAQRFQKLNEVFD</sequence>
<feature type="compositionally biased region" description="Low complexity" evidence="1">
    <location>
        <begin position="19"/>
        <end position="31"/>
    </location>
</feature>
<evidence type="ECO:0000256" key="1">
    <source>
        <dbReference type="SAM" id="MobiDB-lite"/>
    </source>
</evidence>
<keyword evidence="3" id="KW-1185">Reference proteome</keyword>
<gene>
    <name evidence="2" type="ORF">F443_14745</name>
</gene>
<accession>V9EL67</accession>
<protein>
    <submittedName>
        <fullName evidence="2">Uncharacterized protein</fullName>
    </submittedName>
</protein>
<dbReference type="AlphaFoldDB" id="V9EL67"/>